<reference evidence="4 5" key="2">
    <citation type="journal article" date="2021" name="Genomics">
        <title>High-quality reference genome for Clonorchis sinensis.</title>
        <authorList>
            <person name="Young N.D."/>
            <person name="Stroehlein A.J."/>
            <person name="Kinkar L."/>
            <person name="Wang T."/>
            <person name="Sohn W.M."/>
            <person name="Chang B.C.H."/>
            <person name="Kaur P."/>
            <person name="Weisz D."/>
            <person name="Dudchenko O."/>
            <person name="Aiden E.L."/>
            <person name="Korhonen P.K."/>
            <person name="Gasser R.B."/>
        </authorList>
    </citation>
    <scope>NUCLEOTIDE SEQUENCE [LARGE SCALE GENOMIC DNA]</scope>
    <source>
        <strain evidence="4">Cs-k2</strain>
    </source>
</reference>
<protein>
    <submittedName>
        <fullName evidence="4">Ubiquitin-like modifier-activating enzyme 6</fullName>
    </submittedName>
</protein>
<dbReference type="GO" id="GO:0016925">
    <property type="term" value="P:protein sumoylation"/>
    <property type="evidence" value="ECO:0007669"/>
    <property type="project" value="TreeGrafter"/>
</dbReference>
<comment type="caution">
    <text evidence="4">The sequence shown here is derived from an EMBL/GenBank/DDBJ whole genome shotgun (WGS) entry which is preliminary data.</text>
</comment>
<dbReference type="PANTHER" id="PTHR10953">
    <property type="entry name" value="UBIQUITIN-ACTIVATING ENZYME E1"/>
    <property type="match status" value="1"/>
</dbReference>
<dbReference type="EMBL" id="NIRI02000013">
    <property type="protein sequence ID" value="KAG5453505.1"/>
    <property type="molecule type" value="Genomic_DNA"/>
</dbReference>
<evidence type="ECO:0000256" key="1">
    <source>
        <dbReference type="ARBA" id="ARBA00005673"/>
    </source>
</evidence>
<dbReference type="OrthoDB" id="6244113at2759"/>
<dbReference type="Pfam" id="PF00899">
    <property type="entry name" value="ThiF"/>
    <property type="match status" value="1"/>
</dbReference>
<comment type="similarity">
    <text evidence="1">Belongs to the ubiquitin-activating E1 family.</text>
</comment>
<organism evidence="4 5">
    <name type="scientific">Clonorchis sinensis</name>
    <name type="common">Chinese liver fluke</name>
    <dbReference type="NCBI Taxonomy" id="79923"/>
    <lineage>
        <taxon>Eukaryota</taxon>
        <taxon>Metazoa</taxon>
        <taxon>Spiralia</taxon>
        <taxon>Lophotrochozoa</taxon>
        <taxon>Platyhelminthes</taxon>
        <taxon>Trematoda</taxon>
        <taxon>Digenea</taxon>
        <taxon>Opisthorchiida</taxon>
        <taxon>Opisthorchiata</taxon>
        <taxon>Opisthorchiidae</taxon>
        <taxon>Clonorchis</taxon>
    </lineage>
</organism>
<dbReference type="Gene3D" id="2.40.30.180">
    <property type="entry name" value="Ubiquitin-activating enzyme E1, FCCH domain"/>
    <property type="match status" value="1"/>
</dbReference>
<evidence type="ECO:0000313" key="5">
    <source>
        <dbReference type="Proteomes" id="UP000286415"/>
    </source>
</evidence>
<dbReference type="GO" id="GO:0005737">
    <property type="term" value="C:cytoplasm"/>
    <property type="evidence" value="ECO:0007669"/>
    <property type="project" value="TreeGrafter"/>
</dbReference>
<sequence>MTEEIDDSLYSRQRCVLGDVAMRKLSRSKVFLCGLDAVGVEIAKNLVLGGIEELTIQDNAICTVADMGVQFFIRQADVDSGKTRAEASLPHLVALNPYVRVSMETNDVTSVTAPLASEANLQLLKPLWNPGEEKTTKVECLIVTQCSLHAATLLNIFCRKHSIRFIYTNVYGVLGNLFCDFGPQFNVLDPDGEPPKEFFIGHVGKSANLLTGWSLVRTRPLPLDFPCLGLGNLAVSQPSCFPRVTWQLGTERVLQLDNFFTGRMGKEADYDRDEDEAKQGNVTQRVYAAISSNRSVIGVVDNTMMVVIVRSWTTAAAAAAQQQQHEGHAQRESDTLSSSVTWCVEDNGQEMKIDGWWNRGNEKVFFSKFWDHHA</sequence>
<dbReference type="PANTHER" id="PTHR10953:SF162">
    <property type="entry name" value="SUMO-ACTIVATING ENZYME SUBUNIT 1"/>
    <property type="match status" value="1"/>
</dbReference>
<comment type="pathway">
    <text evidence="2">Protein modification.</text>
</comment>
<dbReference type="Gene3D" id="3.40.50.12550">
    <property type="entry name" value="Ubiquitin-activating enzyme E1, inactive adenylation domain, subdomain 2"/>
    <property type="match status" value="1"/>
</dbReference>
<proteinExistence type="inferred from homology"/>
<dbReference type="InterPro" id="IPR045886">
    <property type="entry name" value="ThiF/MoeB/HesA"/>
</dbReference>
<accession>A0A8T1MXB3</accession>
<dbReference type="InterPro" id="IPR035985">
    <property type="entry name" value="Ubiquitin-activating_enz"/>
</dbReference>
<dbReference type="GO" id="GO:0019948">
    <property type="term" value="F:SUMO activating enzyme activity"/>
    <property type="evidence" value="ECO:0007669"/>
    <property type="project" value="TreeGrafter"/>
</dbReference>
<keyword evidence="5" id="KW-1185">Reference proteome</keyword>
<reference evidence="4 5" key="1">
    <citation type="journal article" date="2018" name="Biotechnol. Adv.">
        <title>Improved genomic resources and new bioinformatic workflow for the carcinogenic parasite Clonorchis sinensis: Biotechnological implications.</title>
        <authorList>
            <person name="Wang D."/>
            <person name="Korhonen P.K."/>
            <person name="Gasser R.B."/>
            <person name="Young N.D."/>
        </authorList>
    </citation>
    <scope>NUCLEOTIDE SEQUENCE [LARGE SCALE GENOMIC DNA]</scope>
    <source>
        <strain evidence="4">Cs-k2</strain>
    </source>
</reference>
<feature type="domain" description="THIF-type NAD/FAD binding fold" evidence="3">
    <location>
        <begin position="10"/>
        <end position="179"/>
    </location>
</feature>
<dbReference type="InterPro" id="IPR042449">
    <property type="entry name" value="Ub-E1_IAD_1"/>
</dbReference>
<dbReference type="GO" id="GO:0031510">
    <property type="term" value="C:SUMO activating enzyme complex"/>
    <property type="evidence" value="ECO:0007669"/>
    <property type="project" value="TreeGrafter"/>
</dbReference>
<evidence type="ECO:0000313" key="4">
    <source>
        <dbReference type="EMBL" id="KAG5453505.1"/>
    </source>
</evidence>
<evidence type="ECO:0000256" key="2">
    <source>
        <dbReference type="ARBA" id="ARBA00043952"/>
    </source>
</evidence>
<dbReference type="InterPro" id="IPR000594">
    <property type="entry name" value="ThiF_NAD_FAD-bd"/>
</dbReference>
<name>A0A8T1MXB3_CLOSI</name>
<gene>
    <name evidence="4" type="ORF">CSKR_112247</name>
</gene>
<dbReference type="Proteomes" id="UP000286415">
    <property type="component" value="Unassembled WGS sequence"/>
</dbReference>
<evidence type="ECO:0000259" key="3">
    <source>
        <dbReference type="Pfam" id="PF00899"/>
    </source>
</evidence>
<dbReference type="SUPFAM" id="SSF69572">
    <property type="entry name" value="Activating enzymes of the ubiquitin-like proteins"/>
    <property type="match status" value="1"/>
</dbReference>
<dbReference type="AlphaFoldDB" id="A0A8T1MXB3"/>
<dbReference type="Gene3D" id="3.50.50.80">
    <property type="entry name" value="Ubiquitin-activating enzyme E1, inactive adenylation domain, subdomain 1"/>
    <property type="match status" value="1"/>
</dbReference>
<dbReference type="InterPro" id="IPR042302">
    <property type="entry name" value="E1_FCCH_sf"/>
</dbReference>